<keyword evidence="3" id="KW-1185">Reference proteome</keyword>
<dbReference type="HOGENOM" id="CLU_2372585_0_0_1"/>
<accession>M2QEG0</accession>
<evidence type="ECO:0000256" key="1">
    <source>
        <dbReference type="SAM" id="MobiDB-lite"/>
    </source>
</evidence>
<dbReference type="Proteomes" id="UP000016930">
    <property type="component" value="Unassembled WGS sequence"/>
</dbReference>
<reference evidence="2 3" key="1">
    <citation type="journal article" date="2012" name="Proc. Natl. Acad. Sci. U.S.A.">
        <title>Comparative genomics of Ceriporiopsis subvermispora and Phanerochaete chrysosporium provide insight into selective ligninolysis.</title>
        <authorList>
            <person name="Fernandez-Fueyo E."/>
            <person name="Ruiz-Duenas F.J."/>
            <person name="Ferreira P."/>
            <person name="Floudas D."/>
            <person name="Hibbett D.S."/>
            <person name="Canessa P."/>
            <person name="Larrondo L.F."/>
            <person name="James T.Y."/>
            <person name="Seelenfreund D."/>
            <person name="Lobos S."/>
            <person name="Polanco R."/>
            <person name="Tello M."/>
            <person name="Honda Y."/>
            <person name="Watanabe T."/>
            <person name="Watanabe T."/>
            <person name="Ryu J.S."/>
            <person name="Kubicek C.P."/>
            <person name="Schmoll M."/>
            <person name="Gaskell J."/>
            <person name="Hammel K.E."/>
            <person name="St John F.J."/>
            <person name="Vanden Wymelenberg A."/>
            <person name="Sabat G."/>
            <person name="Splinter BonDurant S."/>
            <person name="Syed K."/>
            <person name="Yadav J.S."/>
            <person name="Doddapaneni H."/>
            <person name="Subramanian V."/>
            <person name="Lavin J.L."/>
            <person name="Oguiza J.A."/>
            <person name="Perez G."/>
            <person name="Pisabarro A.G."/>
            <person name="Ramirez L."/>
            <person name="Santoyo F."/>
            <person name="Master E."/>
            <person name="Coutinho P.M."/>
            <person name="Henrissat B."/>
            <person name="Lombard V."/>
            <person name="Magnuson J.K."/>
            <person name="Kuees U."/>
            <person name="Hori C."/>
            <person name="Igarashi K."/>
            <person name="Samejima M."/>
            <person name="Held B.W."/>
            <person name="Barry K.W."/>
            <person name="LaButti K.M."/>
            <person name="Lapidus A."/>
            <person name="Lindquist E.A."/>
            <person name="Lucas S.M."/>
            <person name="Riley R."/>
            <person name="Salamov A.A."/>
            <person name="Hoffmeister D."/>
            <person name="Schwenk D."/>
            <person name="Hadar Y."/>
            <person name="Yarden O."/>
            <person name="de Vries R.P."/>
            <person name="Wiebenga A."/>
            <person name="Stenlid J."/>
            <person name="Eastwood D."/>
            <person name="Grigoriev I.V."/>
            <person name="Berka R.M."/>
            <person name="Blanchette R.A."/>
            <person name="Kersten P."/>
            <person name="Martinez A.T."/>
            <person name="Vicuna R."/>
            <person name="Cullen D."/>
        </authorList>
    </citation>
    <scope>NUCLEOTIDE SEQUENCE [LARGE SCALE GENOMIC DNA]</scope>
    <source>
        <strain evidence="2 3">B</strain>
    </source>
</reference>
<sequence>MGHHKGRRNRQNIVPSADRERNGPVSVVSFRELQKPQRWNVNGDRQGSAIAGLVVSRQVCAAGAHRASLLDVARAAQEGVGRVHSPSREPQKPRE</sequence>
<dbReference type="AlphaFoldDB" id="M2QEG0"/>
<protein>
    <submittedName>
        <fullName evidence="2">Uncharacterized protein</fullName>
    </submittedName>
</protein>
<feature type="compositionally biased region" description="Basic residues" evidence="1">
    <location>
        <begin position="1"/>
        <end position="10"/>
    </location>
</feature>
<gene>
    <name evidence="2" type="ORF">CERSUDRAFT_101425</name>
</gene>
<proteinExistence type="predicted"/>
<organism evidence="2 3">
    <name type="scientific">Ceriporiopsis subvermispora (strain B)</name>
    <name type="common">White-rot fungus</name>
    <name type="synonym">Gelatoporia subvermispora</name>
    <dbReference type="NCBI Taxonomy" id="914234"/>
    <lineage>
        <taxon>Eukaryota</taxon>
        <taxon>Fungi</taxon>
        <taxon>Dikarya</taxon>
        <taxon>Basidiomycota</taxon>
        <taxon>Agaricomycotina</taxon>
        <taxon>Agaricomycetes</taxon>
        <taxon>Polyporales</taxon>
        <taxon>Gelatoporiaceae</taxon>
        <taxon>Gelatoporia</taxon>
    </lineage>
</organism>
<evidence type="ECO:0000313" key="3">
    <source>
        <dbReference type="Proteomes" id="UP000016930"/>
    </source>
</evidence>
<dbReference type="EMBL" id="KB446198">
    <property type="protein sequence ID" value="EMD30400.1"/>
    <property type="molecule type" value="Genomic_DNA"/>
</dbReference>
<feature type="region of interest" description="Disordered" evidence="1">
    <location>
        <begin position="1"/>
        <end position="26"/>
    </location>
</feature>
<evidence type="ECO:0000313" key="2">
    <source>
        <dbReference type="EMBL" id="EMD30400.1"/>
    </source>
</evidence>
<name>M2QEG0_CERS8</name>